<keyword evidence="5" id="KW-0408">Iron</keyword>
<evidence type="ECO:0000256" key="4">
    <source>
        <dbReference type="ARBA" id="ARBA00022737"/>
    </source>
</evidence>
<protein>
    <submittedName>
        <fullName evidence="9">Fe-S-cluster-containing dehydrogenase component</fullName>
    </submittedName>
</protein>
<evidence type="ECO:0000256" key="2">
    <source>
        <dbReference type="ARBA" id="ARBA00022485"/>
    </source>
</evidence>
<evidence type="ECO:0000256" key="1">
    <source>
        <dbReference type="ARBA" id="ARBA00004196"/>
    </source>
</evidence>
<evidence type="ECO:0000313" key="9">
    <source>
        <dbReference type="EMBL" id="MBP2019139.1"/>
    </source>
</evidence>
<feature type="domain" description="4Fe-4S ferredoxin-type" evidence="8">
    <location>
        <begin position="153"/>
        <end position="182"/>
    </location>
</feature>
<dbReference type="Gene3D" id="3.30.70.20">
    <property type="match status" value="2"/>
</dbReference>
<dbReference type="SUPFAM" id="SSF54862">
    <property type="entry name" value="4Fe-4S ferredoxins"/>
    <property type="match status" value="1"/>
</dbReference>
<keyword evidence="7" id="KW-0472">Membrane</keyword>
<accession>A0ABS4JUB2</accession>
<keyword evidence="7" id="KW-1133">Transmembrane helix</keyword>
<keyword evidence="3" id="KW-0479">Metal-binding</keyword>
<dbReference type="Pfam" id="PF13247">
    <property type="entry name" value="Fer4_11"/>
    <property type="match status" value="1"/>
</dbReference>
<keyword evidence="2" id="KW-0004">4Fe-4S</keyword>
<keyword evidence="10" id="KW-1185">Reference proteome</keyword>
<dbReference type="PROSITE" id="PS51379">
    <property type="entry name" value="4FE4S_FER_2"/>
    <property type="match status" value="2"/>
</dbReference>
<keyword evidence="7" id="KW-0812">Transmembrane</keyword>
<dbReference type="InterPro" id="IPR051555">
    <property type="entry name" value="FDH_Electron_Transfer_Unit"/>
</dbReference>
<dbReference type="PANTHER" id="PTHR43545">
    <property type="entry name" value="FORMATE DEHYDROGENASE, NITRATE-INDUCIBLE, IRON-SULFUR SUBUNIT"/>
    <property type="match status" value="1"/>
</dbReference>
<sequence length="335" mass="35602">MAALSRRSFLRRSVTAGAVGAGLLYGLPARAGSAGAGTVPLGSVIDLTRCDGCRGEEVPRCVAACRARNVGRFPEPRQPIMDYWPQKKHEDWSRQRGVINRLTPYNWTYVETVTVEVDGETQEVSVPRRCMHCENPTCMNLCPFSAVEQHASGLVEIHQSSCMGGAKCRDVCPWGIPQRQAGVGPYLSIAPQYVGGGAMYKCDGCADLVEAGEPPACAAACPRGAITFGPREEMRALAHRRAEEIGGYIYGETENGGTSTYYVSKVPFELIDAAIRKRKAEENDTRPGRPGMPVGVGNMLDTPAGLALSMLIAPVAGVAAAVAGAARVMTKGGDA</sequence>
<name>A0ABS4JUB2_9FIRM</name>
<keyword evidence="6" id="KW-0411">Iron-sulfur</keyword>
<dbReference type="PANTHER" id="PTHR43545:SF4">
    <property type="entry name" value="IRON-SULFUR PROTEIN"/>
    <property type="match status" value="1"/>
</dbReference>
<comment type="subcellular location">
    <subcellularLocation>
        <location evidence="1">Cell envelope</location>
    </subcellularLocation>
</comment>
<evidence type="ECO:0000259" key="8">
    <source>
        <dbReference type="PROSITE" id="PS51379"/>
    </source>
</evidence>
<proteinExistence type="predicted"/>
<comment type="caution">
    <text evidence="9">The sequence shown here is derived from an EMBL/GenBank/DDBJ whole genome shotgun (WGS) entry which is preliminary data.</text>
</comment>
<dbReference type="InterPro" id="IPR006311">
    <property type="entry name" value="TAT_signal"/>
</dbReference>
<evidence type="ECO:0000256" key="7">
    <source>
        <dbReference type="SAM" id="Phobius"/>
    </source>
</evidence>
<dbReference type="PROSITE" id="PS51318">
    <property type="entry name" value="TAT"/>
    <property type="match status" value="1"/>
</dbReference>
<dbReference type="Proteomes" id="UP001519289">
    <property type="component" value="Unassembled WGS sequence"/>
</dbReference>
<evidence type="ECO:0000313" key="10">
    <source>
        <dbReference type="Proteomes" id="UP001519289"/>
    </source>
</evidence>
<gene>
    <name evidence="9" type="ORF">J2Z79_002556</name>
</gene>
<reference evidence="9 10" key="1">
    <citation type="submission" date="2021-03" db="EMBL/GenBank/DDBJ databases">
        <title>Genomic Encyclopedia of Type Strains, Phase IV (KMG-IV): sequencing the most valuable type-strain genomes for metagenomic binning, comparative biology and taxonomic classification.</title>
        <authorList>
            <person name="Goeker M."/>
        </authorList>
    </citation>
    <scope>NUCLEOTIDE SEQUENCE [LARGE SCALE GENOMIC DNA]</scope>
    <source>
        <strain evidence="9 10">DSM 27138</strain>
    </source>
</reference>
<evidence type="ECO:0000256" key="6">
    <source>
        <dbReference type="ARBA" id="ARBA00023014"/>
    </source>
</evidence>
<feature type="domain" description="4Fe-4S ferredoxin-type" evidence="8">
    <location>
        <begin position="120"/>
        <end position="152"/>
    </location>
</feature>
<dbReference type="EMBL" id="JAGGLG010000023">
    <property type="protein sequence ID" value="MBP2019139.1"/>
    <property type="molecule type" value="Genomic_DNA"/>
</dbReference>
<organism evidence="9 10">
    <name type="scientific">Symbiobacterium terraclitae</name>
    <dbReference type="NCBI Taxonomy" id="557451"/>
    <lineage>
        <taxon>Bacteria</taxon>
        <taxon>Bacillati</taxon>
        <taxon>Bacillota</taxon>
        <taxon>Clostridia</taxon>
        <taxon>Eubacteriales</taxon>
        <taxon>Symbiobacteriaceae</taxon>
        <taxon>Symbiobacterium</taxon>
    </lineage>
</organism>
<dbReference type="InterPro" id="IPR017896">
    <property type="entry name" value="4Fe4S_Fe-S-bd"/>
</dbReference>
<keyword evidence="4" id="KW-0677">Repeat</keyword>
<evidence type="ECO:0000256" key="5">
    <source>
        <dbReference type="ARBA" id="ARBA00023004"/>
    </source>
</evidence>
<dbReference type="RefSeq" id="WP_209467258.1">
    <property type="nucleotide sequence ID" value="NZ_JAGGLG010000023.1"/>
</dbReference>
<evidence type="ECO:0000256" key="3">
    <source>
        <dbReference type="ARBA" id="ARBA00022723"/>
    </source>
</evidence>
<feature type="transmembrane region" description="Helical" evidence="7">
    <location>
        <begin position="306"/>
        <end position="326"/>
    </location>
</feature>